<sequence length="181" mass="20732">MAATTSTDMSTLNTALDKISNIKLKCKDGKLVTISKRIIRESEVLSHNFSVVDEVEQTIPLPDIHSTVMKQIVAFYDLIEDDSEYVPPSKYTDRPTKDHPGVGFFSNFTVEELQALTHACGYLDMPRLQDFILCHMIVDIIQDREIKEIRERGMMKTDYTPEEEAEFVKRHEAPIEVVQPQ</sequence>
<comment type="similarity">
    <text evidence="1">Belongs to the SKP1 family.</text>
</comment>
<dbReference type="InterPro" id="IPR016897">
    <property type="entry name" value="SKP1"/>
</dbReference>
<reference evidence="6" key="2">
    <citation type="submission" date="2020-10" db="UniProtKB">
        <authorList>
            <consortium name="WormBaseParasite"/>
        </authorList>
    </citation>
    <scope>IDENTIFICATION</scope>
</reference>
<keyword evidence="5" id="KW-1185">Reference proteome</keyword>
<reference evidence="5" key="1">
    <citation type="journal article" date="2013" name="Genetics">
        <title>The draft genome and transcriptome of Panagrellus redivivus are shaped by the harsh demands of a free-living lifestyle.</title>
        <authorList>
            <person name="Srinivasan J."/>
            <person name="Dillman A.R."/>
            <person name="Macchietto M.G."/>
            <person name="Heikkinen L."/>
            <person name="Lakso M."/>
            <person name="Fracchia K.M."/>
            <person name="Antoshechkin I."/>
            <person name="Mortazavi A."/>
            <person name="Wong G."/>
            <person name="Sternberg P.W."/>
        </authorList>
    </citation>
    <scope>NUCLEOTIDE SEQUENCE [LARGE SCALE GENOMIC DNA]</scope>
    <source>
        <strain evidence="5">MT8872</strain>
    </source>
</reference>
<dbReference type="Gene3D" id="3.30.710.10">
    <property type="entry name" value="Potassium Channel Kv1.1, Chain A"/>
    <property type="match status" value="1"/>
</dbReference>
<evidence type="ECO:0000313" key="5">
    <source>
        <dbReference type="Proteomes" id="UP000492821"/>
    </source>
</evidence>
<dbReference type="InterPro" id="IPR011333">
    <property type="entry name" value="SKP1/BTB/POZ_sf"/>
</dbReference>
<feature type="domain" description="SKP1 component POZ" evidence="4">
    <location>
        <begin position="21"/>
        <end position="75"/>
    </location>
</feature>
<dbReference type="InterPro" id="IPR001232">
    <property type="entry name" value="SKP1-like"/>
</dbReference>
<dbReference type="SUPFAM" id="SSF54695">
    <property type="entry name" value="POZ domain"/>
    <property type="match status" value="1"/>
</dbReference>
<dbReference type="SMART" id="SM00512">
    <property type="entry name" value="Skp1"/>
    <property type="match status" value="1"/>
</dbReference>
<evidence type="ECO:0000313" key="6">
    <source>
        <dbReference type="WBParaSite" id="Pan_g2329.t1"/>
    </source>
</evidence>
<keyword evidence="2" id="KW-0833">Ubl conjugation pathway</keyword>
<proteinExistence type="inferred from homology"/>
<evidence type="ECO:0000256" key="1">
    <source>
        <dbReference type="ARBA" id="ARBA00009993"/>
    </source>
</evidence>
<dbReference type="Proteomes" id="UP000492821">
    <property type="component" value="Unassembled WGS sequence"/>
</dbReference>
<dbReference type="WBParaSite" id="Pan_g2329.t1">
    <property type="protein sequence ID" value="Pan_g2329.t1"/>
    <property type="gene ID" value="Pan_g2329"/>
</dbReference>
<dbReference type="Pfam" id="PF01466">
    <property type="entry name" value="Skp1"/>
    <property type="match status" value="1"/>
</dbReference>
<dbReference type="PANTHER" id="PTHR11165">
    <property type="entry name" value="SKP1"/>
    <property type="match status" value="1"/>
</dbReference>
<evidence type="ECO:0000259" key="3">
    <source>
        <dbReference type="Pfam" id="PF01466"/>
    </source>
</evidence>
<dbReference type="InterPro" id="IPR016072">
    <property type="entry name" value="Skp1_comp_dimer"/>
</dbReference>
<name>A0A7E4VNN4_PANRE</name>
<organism evidence="5 6">
    <name type="scientific">Panagrellus redivivus</name>
    <name type="common">Microworm</name>
    <dbReference type="NCBI Taxonomy" id="6233"/>
    <lineage>
        <taxon>Eukaryota</taxon>
        <taxon>Metazoa</taxon>
        <taxon>Ecdysozoa</taxon>
        <taxon>Nematoda</taxon>
        <taxon>Chromadorea</taxon>
        <taxon>Rhabditida</taxon>
        <taxon>Tylenchina</taxon>
        <taxon>Panagrolaimomorpha</taxon>
        <taxon>Panagrolaimoidea</taxon>
        <taxon>Panagrolaimidae</taxon>
        <taxon>Panagrellus</taxon>
    </lineage>
</organism>
<dbReference type="SUPFAM" id="SSF81382">
    <property type="entry name" value="Skp1 dimerisation domain-like"/>
    <property type="match status" value="1"/>
</dbReference>
<dbReference type="InterPro" id="IPR036296">
    <property type="entry name" value="SKP1-like_dim_sf"/>
</dbReference>
<dbReference type="InterPro" id="IPR016073">
    <property type="entry name" value="Skp1_comp_POZ"/>
</dbReference>
<protein>
    <submittedName>
        <fullName evidence="6">SKP1-like protein</fullName>
    </submittedName>
</protein>
<feature type="domain" description="SKP1 component dimerisation" evidence="3">
    <location>
        <begin position="133"/>
        <end position="172"/>
    </location>
</feature>
<evidence type="ECO:0000256" key="2">
    <source>
        <dbReference type="ARBA" id="ARBA00022786"/>
    </source>
</evidence>
<dbReference type="Pfam" id="PF03931">
    <property type="entry name" value="Skp1_POZ"/>
    <property type="match status" value="1"/>
</dbReference>
<accession>A0A7E4VNN4</accession>
<dbReference type="AlphaFoldDB" id="A0A7E4VNN4"/>
<dbReference type="GO" id="GO:0006511">
    <property type="term" value="P:ubiquitin-dependent protein catabolic process"/>
    <property type="evidence" value="ECO:0007669"/>
    <property type="project" value="InterPro"/>
</dbReference>
<evidence type="ECO:0000259" key="4">
    <source>
        <dbReference type="Pfam" id="PF03931"/>
    </source>
</evidence>